<dbReference type="GO" id="GO:0008168">
    <property type="term" value="F:methyltransferase activity"/>
    <property type="evidence" value="ECO:0007669"/>
    <property type="project" value="UniProtKB-KW"/>
</dbReference>
<feature type="domain" description="Methyltransferase" evidence="1">
    <location>
        <begin position="51"/>
        <end position="159"/>
    </location>
</feature>
<dbReference type="InterPro" id="IPR029063">
    <property type="entry name" value="SAM-dependent_MTases_sf"/>
</dbReference>
<name>C0GCH5_DETAL</name>
<accession>C0GCH5</accession>
<reference evidence="2 3" key="1">
    <citation type="submission" date="2009-02" db="EMBL/GenBank/DDBJ databases">
        <title>Sequencing of the draft genome and assembly of Dethiobacter alkaliphilus AHT 1.</title>
        <authorList>
            <consortium name="US DOE Joint Genome Institute (JGI-PGF)"/>
            <person name="Lucas S."/>
            <person name="Copeland A."/>
            <person name="Lapidus A."/>
            <person name="Glavina del Rio T."/>
            <person name="Dalin E."/>
            <person name="Tice H."/>
            <person name="Bruce D."/>
            <person name="Goodwin L."/>
            <person name="Pitluck S."/>
            <person name="Larimer F."/>
            <person name="Land M.L."/>
            <person name="Hauser L."/>
            <person name="Muyzer G."/>
        </authorList>
    </citation>
    <scope>NUCLEOTIDE SEQUENCE [LARGE SCALE GENOMIC DNA]</scope>
    <source>
        <strain evidence="2 3">AHT 1</strain>
    </source>
</reference>
<dbReference type="eggNOG" id="COG2226">
    <property type="taxonomic scope" value="Bacteria"/>
</dbReference>
<dbReference type="Pfam" id="PF13847">
    <property type="entry name" value="Methyltransf_31"/>
    <property type="match status" value="1"/>
</dbReference>
<dbReference type="OrthoDB" id="9774345at2"/>
<dbReference type="EMBL" id="ACJM01000001">
    <property type="protein sequence ID" value="EEG78910.1"/>
    <property type="molecule type" value="Genomic_DNA"/>
</dbReference>
<gene>
    <name evidence="2" type="ORF">DealDRAFT_0184</name>
</gene>
<dbReference type="Gene3D" id="3.40.50.150">
    <property type="entry name" value="Vaccinia Virus protein VP39"/>
    <property type="match status" value="1"/>
</dbReference>
<comment type="caution">
    <text evidence="2">The sequence shown here is derived from an EMBL/GenBank/DDBJ whole genome shotgun (WGS) entry which is preliminary data.</text>
</comment>
<dbReference type="RefSeq" id="WP_008513968.1">
    <property type="nucleotide sequence ID" value="NZ_ACJM01000001.1"/>
</dbReference>
<protein>
    <submittedName>
        <fullName evidence="2">Methyltransferase type 12</fullName>
    </submittedName>
</protein>
<evidence type="ECO:0000313" key="3">
    <source>
        <dbReference type="Proteomes" id="UP000006443"/>
    </source>
</evidence>
<evidence type="ECO:0000313" key="2">
    <source>
        <dbReference type="EMBL" id="EEG78910.1"/>
    </source>
</evidence>
<dbReference type="GO" id="GO:0032259">
    <property type="term" value="P:methylation"/>
    <property type="evidence" value="ECO:0007669"/>
    <property type="project" value="UniProtKB-KW"/>
</dbReference>
<proteinExistence type="predicted"/>
<dbReference type="STRING" id="555088.DealDRAFT_0184"/>
<organism evidence="2 3">
    <name type="scientific">Dethiobacter alkaliphilus AHT 1</name>
    <dbReference type="NCBI Taxonomy" id="555088"/>
    <lineage>
        <taxon>Bacteria</taxon>
        <taxon>Bacillati</taxon>
        <taxon>Bacillota</taxon>
        <taxon>Dethiobacteria</taxon>
        <taxon>Dethiobacterales</taxon>
        <taxon>Dethiobacteraceae</taxon>
        <taxon>Dethiobacter</taxon>
    </lineage>
</organism>
<keyword evidence="2" id="KW-0489">Methyltransferase</keyword>
<dbReference type="PANTHER" id="PTHR43861">
    <property type="entry name" value="TRANS-ACONITATE 2-METHYLTRANSFERASE-RELATED"/>
    <property type="match status" value="1"/>
</dbReference>
<dbReference type="Proteomes" id="UP000006443">
    <property type="component" value="Unassembled WGS sequence"/>
</dbReference>
<dbReference type="AlphaFoldDB" id="C0GCH5"/>
<sequence length="254" mass="28333">MSEREEKLARSLTAETTELIPHLPYLLQDLWELGSSPKDMIALALEHTNISRESKVLDLGCGKGAVSIGLAKSIGCKVKGIDILSQFIDYAKEKAMEYGVQHLCQFVVDDINESVRVEEGYDFVILGAVGDVLGNPLTTLLKLKSTIKQGGFIFLDDAYANGGSDNPYPSRGDWLQYFNKADLAVIAEKPIDHDELIAINRSQQEQIVQRARELMRKFPEKKDMFQGYIFSQQAECDELESGLTGVTWLLQKTA</sequence>
<keyword evidence="2" id="KW-0808">Transferase</keyword>
<dbReference type="CDD" id="cd02440">
    <property type="entry name" value="AdoMet_MTases"/>
    <property type="match status" value="1"/>
</dbReference>
<keyword evidence="3" id="KW-1185">Reference proteome</keyword>
<dbReference type="SUPFAM" id="SSF53335">
    <property type="entry name" value="S-adenosyl-L-methionine-dependent methyltransferases"/>
    <property type="match status" value="1"/>
</dbReference>
<dbReference type="InterPro" id="IPR025714">
    <property type="entry name" value="Methyltranfer_dom"/>
</dbReference>
<evidence type="ECO:0000259" key="1">
    <source>
        <dbReference type="Pfam" id="PF13847"/>
    </source>
</evidence>